<feature type="transmembrane region" description="Helical" evidence="2">
    <location>
        <begin position="28"/>
        <end position="53"/>
    </location>
</feature>
<feature type="transmembrane region" description="Helical" evidence="2">
    <location>
        <begin position="218"/>
        <end position="241"/>
    </location>
</feature>
<proteinExistence type="predicted"/>
<reference evidence="3 4" key="1">
    <citation type="submission" date="2017-02" db="EMBL/GenBank/DDBJ databases">
        <title>The new phylogeny of genus Mycobacterium.</title>
        <authorList>
            <person name="Tortoli E."/>
            <person name="Trovato A."/>
            <person name="Cirillo D.M."/>
        </authorList>
    </citation>
    <scope>NUCLEOTIDE SEQUENCE [LARGE SCALE GENOMIC DNA]</scope>
    <source>
        <strain evidence="3 4">DSM 43992</strain>
    </source>
</reference>
<dbReference type="PANTHER" id="PTHR37330">
    <property type="entry name" value="CONSERVED TRANSMEMBRANE PROTEIN-RELATED"/>
    <property type="match status" value="1"/>
</dbReference>
<evidence type="ECO:0000313" key="4">
    <source>
        <dbReference type="Proteomes" id="UP000192601"/>
    </source>
</evidence>
<dbReference type="EMBL" id="MVIJ01000008">
    <property type="protein sequence ID" value="ORB74906.1"/>
    <property type="molecule type" value="Genomic_DNA"/>
</dbReference>
<dbReference type="PANTHER" id="PTHR37330:SF1">
    <property type="entry name" value="CONSERVED TRANSMEMBRANE PROTEIN-RELATED"/>
    <property type="match status" value="1"/>
</dbReference>
<gene>
    <name evidence="3" type="ORF">BST44_07935</name>
</gene>
<sequence length="317" mass="34089">MARDAPMTAGTPAPPAPPAPANHRGRQIAIAFGIVAALIVIYALSLIAVHLLAKSAPALPSVDLSKVEAEDSVVQVRLEKLDTVANRLTVNVTVYPKDSLYDRNFGVLTTDAAVRLYPDNDLGDLQYPVGKAPAQVSTTIVAHGDPANWPFDTYKTEVIAADVFTGTGANREKAPARVEATGKLDGWDATVTRIHDPEDANPDVQDDLVITLQRSKGALIFDVGICLVLIALPVLALWVAIPMALGRTTFLPPLGTWFAALLFAVVPLRNFLPGSPPPGSWIDQAVVLWVLIGLVTAMSLFIVAWWRSREKKTPKRT</sequence>
<protein>
    <submittedName>
        <fullName evidence="3">DUF4436 domain-containing protein</fullName>
    </submittedName>
</protein>
<dbReference type="STRING" id="1783.BST44_07935"/>
<dbReference type="AlphaFoldDB" id="A0A1X0KI23"/>
<comment type="caution">
    <text evidence="3">The sequence shown here is derived from an EMBL/GenBank/DDBJ whole genome shotgun (WGS) entry which is preliminary data.</text>
</comment>
<organism evidence="3 4">
    <name type="scientific">Mycobacterium scrofulaceum</name>
    <dbReference type="NCBI Taxonomy" id="1783"/>
    <lineage>
        <taxon>Bacteria</taxon>
        <taxon>Bacillati</taxon>
        <taxon>Actinomycetota</taxon>
        <taxon>Actinomycetes</taxon>
        <taxon>Mycobacteriales</taxon>
        <taxon>Mycobacteriaceae</taxon>
        <taxon>Mycobacterium</taxon>
    </lineage>
</organism>
<keyword evidence="2" id="KW-0472">Membrane</keyword>
<dbReference type="Proteomes" id="UP000192601">
    <property type="component" value="Unassembled WGS sequence"/>
</dbReference>
<dbReference type="InterPro" id="IPR027948">
    <property type="entry name" value="DUF4436"/>
</dbReference>
<keyword evidence="2" id="KW-1133">Transmembrane helix</keyword>
<name>A0A1X0KI23_MYCSC</name>
<accession>A0A1X0KI23</accession>
<keyword evidence="2" id="KW-0812">Transmembrane</keyword>
<feature type="transmembrane region" description="Helical" evidence="2">
    <location>
        <begin position="286"/>
        <end position="306"/>
    </location>
</feature>
<feature type="compositionally biased region" description="Low complexity" evidence="1">
    <location>
        <begin position="1"/>
        <end position="11"/>
    </location>
</feature>
<keyword evidence="4" id="KW-1185">Reference proteome</keyword>
<evidence type="ECO:0000256" key="2">
    <source>
        <dbReference type="SAM" id="Phobius"/>
    </source>
</evidence>
<feature type="region of interest" description="Disordered" evidence="1">
    <location>
        <begin position="1"/>
        <end position="21"/>
    </location>
</feature>
<evidence type="ECO:0000313" key="3">
    <source>
        <dbReference type="EMBL" id="ORB74906.1"/>
    </source>
</evidence>
<dbReference type="Pfam" id="PF14494">
    <property type="entry name" value="DUF4436"/>
    <property type="match status" value="1"/>
</dbReference>
<feature type="transmembrane region" description="Helical" evidence="2">
    <location>
        <begin position="248"/>
        <end position="266"/>
    </location>
</feature>
<evidence type="ECO:0000256" key="1">
    <source>
        <dbReference type="SAM" id="MobiDB-lite"/>
    </source>
</evidence>